<evidence type="ECO:0000259" key="22">
    <source>
        <dbReference type="PROSITE" id="PS51171"/>
    </source>
</evidence>
<dbReference type="Proteomes" id="UP000016658">
    <property type="component" value="Unassembled WGS sequence"/>
</dbReference>
<comment type="catalytic activity">
    <reaction evidence="1">
        <text>chorismate = prephenate</text>
        <dbReference type="Rhea" id="RHEA:13897"/>
        <dbReference type="ChEBI" id="CHEBI:29748"/>
        <dbReference type="ChEBI" id="CHEBI:29934"/>
        <dbReference type="EC" id="5.4.99.5"/>
    </reaction>
</comment>
<evidence type="ECO:0000256" key="9">
    <source>
        <dbReference type="ARBA" id="ARBA00022490"/>
    </source>
</evidence>
<accession>U2P4Z5</accession>
<dbReference type="PROSITE" id="PS51168">
    <property type="entry name" value="CHORISMATE_MUT_2"/>
    <property type="match status" value="1"/>
</dbReference>
<dbReference type="SUPFAM" id="SSF53850">
    <property type="entry name" value="Periplasmic binding protein-like II"/>
    <property type="match status" value="1"/>
</dbReference>
<dbReference type="GO" id="GO:0009094">
    <property type="term" value="P:L-phenylalanine biosynthetic process"/>
    <property type="evidence" value="ECO:0007669"/>
    <property type="project" value="UniProtKB-UniPathway"/>
</dbReference>
<dbReference type="Gene3D" id="3.40.190.10">
    <property type="entry name" value="Periplasmic binding protein-like II"/>
    <property type="match status" value="2"/>
</dbReference>
<dbReference type="PANTHER" id="PTHR21022:SF19">
    <property type="entry name" value="PREPHENATE DEHYDRATASE-RELATED"/>
    <property type="match status" value="1"/>
</dbReference>
<dbReference type="Pfam" id="PF01817">
    <property type="entry name" value="CM_2"/>
    <property type="match status" value="1"/>
</dbReference>
<dbReference type="InterPro" id="IPR045865">
    <property type="entry name" value="ACT-like_dom_sf"/>
</dbReference>
<feature type="binding site" evidence="19">
    <location>
        <position position="44"/>
    </location>
    <ligand>
        <name>substrate</name>
    </ligand>
</feature>
<dbReference type="Gene3D" id="1.20.59.10">
    <property type="entry name" value="Chorismate mutase"/>
    <property type="match status" value="1"/>
</dbReference>
<name>U2P4Z5_9FIRM</name>
<feature type="domain" description="ACT" evidence="23">
    <location>
        <begin position="313"/>
        <end position="390"/>
    </location>
</feature>
<dbReference type="SMART" id="SM00830">
    <property type="entry name" value="CM_2"/>
    <property type="match status" value="1"/>
</dbReference>
<organism evidence="24 25">
    <name type="scientific">Faecalitalea cylindroides ATCC 27803</name>
    <dbReference type="NCBI Taxonomy" id="649755"/>
    <lineage>
        <taxon>Bacteria</taxon>
        <taxon>Bacillati</taxon>
        <taxon>Bacillota</taxon>
        <taxon>Erysipelotrichia</taxon>
        <taxon>Erysipelotrichales</taxon>
        <taxon>Erysipelotrichaceae</taxon>
        <taxon>Faecalitalea</taxon>
    </lineage>
</organism>
<feature type="domain" description="Chorismate mutase" evidence="21">
    <location>
        <begin position="34"/>
        <end position="124"/>
    </location>
</feature>
<evidence type="ECO:0000256" key="16">
    <source>
        <dbReference type="ARBA" id="ARBA00031175"/>
    </source>
</evidence>
<evidence type="ECO:0000256" key="1">
    <source>
        <dbReference type="ARBA" id="ARBA00000824"/>
    </source>
</evidence>
<evidence type="ECO:0000256" key="6">
    <source>
        <dbReference type="ARBA" id="ARBA00013147"/>
    </source>
</evidence>
<dbReference type="InterPro" id="IPR011279">
    <property type="entry name" value="Chorismate_mutase_GmP"/>
</dbReference>
<dbReference type="Gene3D" id="3.30.70.260">
    <property type="match status" value="1"/>
</dbReference>
<feature type="binding site" evidence="19">
    <location>
        <position position="61"/>
    </location>
    <ligand>
        <name>substrate</name>
    </ligand>
</feature>
<dbReference type="CDD" id="cd13631">
    <property type="entry name" value="PBP2_Ct-PDT_like"/>
    <property type="match status" value="1"/>
</dbReference>
<keyword evidence="13" id="KW-0413">Isomerase</keyword>
<dbReference type="GO" id="GO:0005737">
    <property type="term" value="C:cytoplasm"/>
    <property type="evidence" value="ECO:0007669"/>
    <property type="project" value="UniProtKB-SubCell"/>
</dbReference>
<evidence type="ECO:0000256" key="13">
    <source>
        <dbReference type="ARBA" id="ARBA00023235"/>
    </source>
</evidence>
<gene>
    <name evidence="24" type="ORF">HMPREF0367_00890</name>
</gene>
<comment type="pathway">
    <text evidence="5">Metabolic intermediate biosynthesis; prephenate biosynthesis; prephenate from chorismate: step 1/1.</text>
</comment>
<dbReference type="InterPro" id="IPR036979">
    <property type="entry name" value="CM_dom_sf"/>
</dbReference>
<evidence type="ECO:0000256" key="20">
    <source>
        <dbReference type="PIRSR" id="PIRSR001500-2"/>
    </source>
</evidence>
<dbReference type="GO" id="GO:0046417">
    <property type="term" value="P:chorismate metabolic process"/>
    <property type="evidence" value="ECO:0007669"/>
    <property type="project" value="InterPro"/>
</dbReference>
<dbReference type="PANTHER" id="PTHR21022">
    <property type="entry name" value="PREPHENATE DEHYDRATASE P PROTEIN"/>
    <property type="match status" value="1"/>
</dbReference>
<comment type="caution">
    <text evidence="24">The sequence shown here is derived from an EMBL/GenBank/DDBJ whole genome shotgun (WGS) entry which is preliminary data.</text>
</comment>
<keyword evidence="15" id="KW-0511">Multifunctional enzyme</keyword>
<feature type="binding site" evidence="19">
    <location>
        <position position="81"/>
    </location>
    <ligand>
        <name>substrate</name>
    </ligand>
</feature>
<dbReference type="Pfam" id="PF00800">
    <property type="entry name" value="PDT"/>
    <property type="match status" value="1"/>
</dbReference>
<evidence type="ECO:0000256" key="4">
    <source>
        <dbReference type="ARBA" id="ARBA00004741"/>
    </source>
</evidence>
<proteinExistence type="predicted"/>
<evidence type="ECO:0000259" key="21">
    <source>
        <dbReference type="PROSITE" id="PS51168"/>
    </source>
</evidence>
<evidence type="ECO:0000256" key="15">
    <source>
        <dbReference type="ARBA" id="ARBA00023268"/>
    </source>
</evidence>
<dbReference type="InterPro" id="IPR008242">
    <property type="entry name" value="Chor_mutase/pphenate_deHydtase"/>
</dbReference>
<dbReference type="NCBIfam" id="TIGR01805">
    <property type="entry name" value="CM_mono_grmpos"/>
    <property type="match status" value="1"/>
</dbReference>
<dbReference type="AlphaFoldDB" id="U2P4Z5"/>
<dbReference type="PIRSF" id="PIRSF001500">
    <property type="entry name" value="Chor_mut_pdt_Ppr"/>
    <property type="match status" value="1"/>
</dbReference>
<evidence type="ECO:0000256" key="14">
    <source>
        <dbReference type="ARBA" id="ARBA00023239"/>
    </source>
</evidence>
<dbReference type="PROSITE" id="PS51671">
    <property type="entry name" value="ACT"/>
    <property type="match status" value="1"/>
</dbReference>
<keyword evidence="14" id="KW-0456">Lyase</keyword>
<comment type="subcellular location">
    <subcellularLocation>
        <location evidence="3">Cytoplasm</location>
    </subcellularLocation>
</comment>
<keyword evidence="12" id="KW-0584">Phenylalanine biosynthesis</keyword>
<dbReference type="EMBL" id="AWVI01000040">
    <property type="protein sequence ID" value="ERK45545.1"/>
    <property type="molecule type" value="Genomic_DNA"/>
</dbReference>
<keyword evidence="10" id="KW-0028">Amino-acid biosynthesis</keyword>
<evidence type="ECO:0000313" key="25">
    <source>
        <dbReference type="Proteomes" id="UP000016658"/>
    </source>
</evidence>
<dbReference type="HOGENOM" id="CLU_035008_1_1_9"/>
<evidence type="ECO:0000256" key="17">
    <source>
        <dbReference type="ARBA" id="ARBA00031520"/>
    </source>
</evidence>
<evidence type="ECO:0000256" key="8">
    <source>
        <dbReference type="ARBA" id="ARBA00021872"/>
    </source>
</evidence>
<evidence type="ECO:0000256" key="2">
    <source>
        <dbReference type="ARBA" id="ARBA00002364"/>
    </source>
</evidence>
<dbReference type="CDD" id="cd04905">
    <property type="entry name" value="ACT_CM-PDT"/>
    <property type="match status" value="1"/>
</dbReference>
<dbReference type="InterPro" id="IPR036263">
    <property type="entry name" value="Chorismate_II_sf"/>
</dbReference>
<feature type="binding site" evidence="19">
    <location>
        <position position="85"/>
    </location>
    <ligand>
        <name>substrate</name>
    </ligand>
</feature>
<dbReference type="InterPro" id="IPR002701">
    <property type="entry name" value="CM_II_prokaryot"/>
</dbReference>
<evidence type="ECO:0000256" key="19">
    <source>
        <dbReference type="PIRSR" id="PIRSR001500-1"/>
    </source>
</evidence>
<dbReference type="EC" id="4.2.1.51" evidence="6"/>
<dbReference type="InterPro" id="IPR002912">
    <property type="entry name" value="ACT_dom"/>
</dbReference>
<evidence type="ECO:0000259" key="23">
    <source>
        <dbReference type="PROSITE" id="PS51671"/>
    </source>
</evidence>
<sequence length="396" mass="45220">MISFRYRTIIARKEKIFRKPDENLFLMVLYTHGDDKMNQIEKARLEIDSVDKEIARLYEKRLDAVKEVLEYKKVNALPILDAGREDAIIEKNQKYIQNKEYVDSYIDFMKKVMSNSRDFQQTLLSSDVVAYAGVKGAFSQIVASRMFPAEKKLNYTNFEDVFKAVVNKDAQYGIIPFENTNSGLVGEVLDALLEYPVYIQQVVDQRVEQCLLGVENATLKDVEWVYSKDQALAQSKVFLKGLNVQTVAYPNTAMAAQYVASQNDVRKAAIGAKENADLYGLKILAENIEENISNTTRFIVIGLEPQTQGNRFSVCLIVKHQSGALARIIETIAQHGLNMQSIQSRPIKNRPFEYFFFIEMDGNLEMKNTRECLKDIKKVTQSVKYLGTYSLKGKDD</sequence>
<evidence type="ECO:0000313" key="24">
    <source>
        <dbReference type="EMBL" id="ERK45545.1"/>
    </source>
</evidence>
<dbReference type="PROSITE" id="PS51171">
    <property type="entry name" value="PREPHENATE_DEHYDR_3"/>
    <property type="match status" value="1"/>
</dbReference>
<dbReference type="Pfam" id="PF01842">
    <property type="entry name" value="ACT"/>
    <property type="match status" value="1"/>
</dbReference>
<evidence type="ECO:0000256" key="12">
    <source>
        <dbReference type="ARBA" id="ARBA00023222"/>
    </source>
</evidence>
<protein>
    <recommendedName>
        <fullName evidence="7">Bifunctional chorismate mutase/prephenate dehydratase</fullName>
        <ecNumber evidence="6">4.2.1.51</ecNumber>
    </recommendedName>
    <alternativeName>
        <fullName evidence="17">Chorismate mutase-prephenate dehydratase</fullName>
    </alternativeName>
    <alternativeName>
        <fullName evidence="8">Prephenate dehydratase</fullName>
    </alternativeName>
    <alternativeName>
        <fullName evidence="16">p-protein</fullName>
    </alternativeName>
</protein>
<dbReference type="SUPFAM" id="SSF48600">
    <property type="entry name" value="Chorismate mutase II"/>
    <property type="match status" value="1"/>
</dbReference>
<comment type="pathway">
    <text evidence="4">Amino-acid biosynthesis; L-phenylalanine biosynthesis; phenylpyruvate from prephenate: step 1/1.</text>
</comment>
<dbReference type="GO" id="GO:0004664">
    <property type="term" value="F:prephenate dehydratase activity"/>
    <property type="evidence" value="ECO:0007669"/>
    <property type="project" value="UniProtKB-EC"/>
</dbReference>
<feature type="binding site" evidence="19">
    <location>
        <position position="116"/>
    </location>
    <ligand>
        <name>substrate</name>
    </ligand>
</feature>
<dbReference type="SUPFAM" id="SSF55021">
    <property type="entry name" value="ACT-like"/>
    <property type="match status" value="1"/>
</dbReference>
<evidence type="ECO:0000256" key="7">
    <source>
        <dbReference type="ARBA" id="ARBA00014401"/>
    </source>
</evidence>
<evidence type="ECO:0000256" key="5">
    <source>
        <dbReference type="ARBA" id="ARBA00004817"/>
    </source>
</evidence>
<feature type="binding site" evidence="19">
    <location>
        <position position="72"/>
    </location>
    <ligand>
        <name>substrate</name>
    </ligand>
</feature>
<dbReference type="UniPathway" id="UPA00121">
    <property type="reaction ID" value="UER00345"/>
</dbReference>
<evidence type="ECO:0000256" key="11">
    <source>
        <dbReference type="ARBA" id="ARBA00023141"/>
    </source>
</evidence>
<keyword evidence="11" id="KW-0057">Aromatic amino acid biosynthesis</keyword>
<dbReference type="GO" id="GO:0004106">
    <property type="term" value="F:chorismate mutase activity"/>
    <property type="evidence" value="ECO:0007669"/>
    <property type="project" value="UniProtKB-EC"/>
</dbReference>
<dbReference type="UniPathway" id="UPA00120">
    <property type="reaction ID" value="UER00203"/>
</dbReference>
<evidence type="ECO:0000256" key="18">
    <source>
        <dbReference type="ARBA" id="ARBA00047848"/>
    </source>
</evidence>
<reference evidence="24 25" key="1">
    <citation type="submission" date="2013-06" db="EMBL/GenBank/DDBJ databases">
        <authorList>
            <person name="Weinstock G."/>
            <person name="Sodergren E."/>
            <person name="Lobos E.A."/>
            <person name="Fulton L."/>
            <person name="Fulton R."/>
            <person name="Courtney L."/>
            <person name="Fronick C."/>
            <person name="O'Laughlin M."/>
            <person name="Godfrey J."/>
            <person name="Wilson R.M."/>
            <person name="Miner T."/>
            <person name="Farmer C."/>
            <person name="Delehaunty K."/>
            <person name="Cordes M."/>
            <person name="Minx P."/>
            <person name="Tomlinson C."/>
            <person name="Chen J."/>
            <person name="Wollam A."/>
            <person name="Pepin K.H."/>
            <person name="Bhonagiri V."/>
            <person name="Zhang X."/>
            <person name="Warren W."/>
            <person name="Mitreva M."/>
            <person name="Mardis E.R."/>
            <person name="Wilson R.K."/>
        </authorList>
    </citation>
    <scope>NUCLEOTIDE SEQUENCE [LARGE SCALE GENOMIC DNA]</scope>
    <source>
        <strain evidence="24 25">ATCC 27803</strain>
    </source>
</reference>
<comment type="catalytic activity">
    <reaction evidence="18">
        <text>prephenate + H(+) = 3-phenylpyruvate + CO2 + H2O</text>
        <dbReference type="Rhea" id="RHEA:21648"/>
        <dbReference type="ChEBI" id="CHEBI:15377"/>
        <dbReference type="ChEBI" id="CHEBI:15378"/>
        <dbReference type="ChEBI" id="CHEBI:16526"/>
        <dbReference type="ChEBI" id="CHEBI:18005"/>
        <dbReference type="ChEBI" id="CHEBI:29934"/>
        <dbReference type="EC" id="4.2.1.51"/>
    </reaction>
</comment>
<feature type="domain" description="Prephenate dehydratase" evidence="22">
    <location>
        <begin position="128"/>
        <end position="303"/>
    </location>
</feature>
<comment type="function">
    <text evidence="2">Catalyzes the Claisen rearrangement of chorismate to prephenate and the decarboxylation/dehydration of prephenate to phenylpyruvate.</text>
</comment>
<evidence type="ECO:0000256" key="3">
    <source>
        <dbReference type="ARBA" id="ARBA00004496"/>
    </source>
</evidence>
<feature type="binding site" evidence="19">
    <location>
        <position position="120"/>
    </location>
    <ligand>
        <name>substrate</name>
    </ligand>
</feature>
<evidence type="ECO:0000256" key="10">
    <source>
        <dbReference type="ARBA" id="ARBA00022605"/>
    </source>
</evidence>
<keyword evidence="9" id="KW-0963">Cytoplasm</keyword>
<feature type="site" description="Essential for prephenate dehydratase activity" evidence="20">
    <location>
        <position position="296"/>
    </location>
</feature>
<dbReference type="InterPro" id="IPR001086">
    <property type="entry name" value="Preph_deHydtase"/>
</dbReference>